<evidence type="ECO:0000313" key="11">
    <source>
        <dbReference type="Proteomes" id="UP000588806"/>
    </source>
</evidence>
<accession>A0A7Y3TWH1</accession>
<dbReference type="EMBL" id="JABFHI010000002">
    <property type="protein sequence ID" value="NOG31400.1"/>
    <property type="molecule type" value="Genomic_DNA"/>
</dbReference>
<feature type="signal peptide" evidence="8">
    <location>
        <begin position="1"/>
        <end position="25"/>
    </location>
</feature>
<dbReference type="InterPro" id="IPR004150">
    <property type="entry name" value="NAD_DNA_ligase_OB"/>
</dbReference>
<keyword evidence="11" id="KW-1185">Reference proteome</keyword>
<dbReference type="Proteomes" id="UP000588806">
    <property type="component" value="Unassembled WGS sequence"/>
</dbReference>
<keyword evidence="1 7" id="KW-0436">Ligase</keyword>
<dbReference type="InterPro" id="IPR001679">
    <property type="entry name" value="DNA_ligase"/>
</dbReference>
<keyword evidence="5 7" id="KW-0234">DNA repair</keyword>
<dbReference type="InterPro" id="IPR033136">
    <property type="entry name" value="DNA_ligase_CS"/>
</dbReference>
<evidence type="ECO:0000256" key="8">
    <source>
        <dbReference type="SAM" id="SignalP"/>
    </source>
</evidence>
<dbReference type="EC" id="6.5.1.2" evidence="7"/>
<comment type="caution">
    <text evidence="10">The sequence shown here is derived from an EMBL/GenBank/DDBJ whole genome shotgun (WGS) entry which is preliminary data.</text>
</comment>
<dbReference type="Gene3D" id="2.40.50.140">
    <property type="entry name" value="Nucleic acid-binding proteins"/>
    <property type="match status" value="1"/>
</dbReference>
<evidence type="ECO:0000256" key="4">
    <source>
        <dbReference type="ARBA" id="ARBA00023027"/>
    </source>
</evidence>
<feature type="active site" description="N6-AMP-lysine intermediate" evidence="7">
    <location>
        <position position="132"/>
    </location>
</feature>
<dbReference type="Pfam" id="PF01653">
    <property type="entry name" value="DNA_ligase_aden"/>
    <property type="match status" value="1"/>
</dbReference>
<evidence type="ECO:0000256" key="7">
    <source>
        <dbReference type="HAMAP-Rule" id="MF_01587"/>
    </source>
</evidence>
<dbReference type="Pfam" id="PF03120">
    <property type="entry name" value="OB_DNA_ligase"/>
    <property type="match status" value="1"/>
</dbReference>
<dbReference type="InterPro" id="IPR050326">
    <property type="entry name" value="NAD_dep_DNA_ligaseB"/>
</dbReference>
<keyword evidence="2 7" id="KW-0235">DNA replication</keyword>
<dbReference type="GO" id="GO:0006260">
    <property type="term" value="P:DNA replication"/>
    <property type="evidence" value="ECO:0007669"/>
    <property type="project" value="UniProtKB-KW"/>
</dbReference>
<dbReference type="InterPro" id="IPR020923">
    <property type="entry name" value="DNA_ligase_B"/>
</dbReference>
<protein>
    <recommendedName>
        <fullName evidence="7">DNA ligase B</fullName>
        <ecNumber evidence="7">6.5.1.2</ecNumber>
    </recommendedName>
    <alternativeName>
        <fullName evidence="7">Polydeoxyribonucleotide synthase [NAD(+)] B</fullName>
    </alternativeName>
</protein>
<dbReference type="GO" id="GO:0003911">
    <property type="term" value="F:DNA ligase (NAD+) activity"/>
    <property type="evidence" value="ECO:0007669"/>
    <property type="project" value="UniProtKB-UniRule"/>
</dbReference>
<evidence type="ECO:0000259" key="9">
    <source>
        <dbReference type="SMART" id="SM00532"/>
    </source>
</evidence>
<evidence type="ECO:0000256" key="6">
    <source>
        <dbReference type="ARBA" id="ARBA00034005"/>
    </source>
</evidence>
<dbReference type="SUPFAM" id="SSF56091">
    <property type="entry name" value="DNA ligase/mRNA capping enzyme, catalytic domain"/>
    <property type="match status" value="1"/>
</dbReference>
<dbReference type="SUPFAM" id="SSF50249">
    <property type="entry name" value="Nucleic acid-binding proteins"/>
    <property type="match status" value="1"/>
</dbReference>
<organism evidence="10 11">
    <name type="scientific">Vreelandella azerica</name>
    <dbReference type="NCBI Taxonomy" id="2732867"/>
    <lineage>
        <taxon>Bacteria</taxon>
        <taxon>Pseudomonadati</taxon>
        <taxon>Pseudomonadota</taxon>
        <taxon>Gammaproteobacteria</taxon>
        <taxon>Oceanospirillales</taxon>
        <taxon>Halomonadaceae</taxon>
        <taxon>Vreelandella</taxon>
    </lineage>
</organism>
<gene>
    <name evidence="7 10" type="primary">ligB</name>
    <name evidence="10" type="ORF">HLB35_05775</name>
</gene>
<comment type="function">
    <text evidence="7">Catalyzes the formation of phosphodiester linkages between 5'-phosphoryl and 3'-hydroxyl groups in double-stranded DNA using NAD as a coenzyme and as the energy source for the reaction.</text>
</comment>
<dbReference type="Gene3D" id="1.10.287.610">
    <property type="entry name" value="Helix hairpin bin"/>
    <property type="match status" value="1"/>
</dbReference>
<dbReference type="Gene3D" id="3.30.470.30">
    <property type="entry name" value="DNA ligase/mRNA capping enzyme"/>
    <property type="match status" value="1"/>
</dbReference>
<keyword evidence="4 7" id="KW-0520">NAD</keyword>
<name>A0A7Y3TWH1_9GAMM</name>
<dbReference type="SMART" id="SM00532">
    <property type="entry name" value="LIGANc"/>
    <property type="match status" value="1"/>
</dbReference>
<dbReference type="PANTHER" id="PTHR47810">
    <property type="entry name" value="DNA LIGASE"/>
    <property type="match status" value="1"/>
</dbReference>
<dbReference type="SUPFAM" id="SSF47781">
    <property type="entry name" value="RuvA domain 2-like"/>
    <property type="match status" value="1"/>
</dbReference>
<dbReference type="InterPro" id="IPR012340">
    <property type="entry name" value="NA-bd_OB-fold"/>
</dbReference>
<dbReference type="PANTHER" id="PTHR47810:SF1">
    <property type="entry name" value="DNA LIGASE B"/>
    <property type="match status" value="1"/>
</dbReference>
<feature type="chain" id="PRO_5031298131" description="DNA ligase B" evidence="8">
    <location>
        <begin position="26"/>
        <end position="570"/>
    </location>
</feature>
<dbReference type="HAMAP" id="MF_01587">
    <property type="entry name" value="DNA_ligase_B"/>
    <property type="match status" value="1"/>
</dbReference>
<evidence type="ECO:0000256" key="1">
    <source>
        <dbReference type="ARBA" id="ARBA00022598"/>
    </source>
</evidence>
<comment type="catalytic activity">
    <reaction evidence="6 7">
        <text>NAD(+) + (deoxyribonucleotide)n-3'-hydroxyl + 5'-phospho-(deoxyribonucleotide)m = (deoxyribonucleotide)n+m + AMP + beta-nicotinamide D-nucleotide.</text>
        <dbReference type="EC" id="6.5.1.2"/>
    </reaction>
</comment>
<dbReference type="RefSeq" id="WP_171701856.1">
    <property type="nucleotide sequence ID" value="NZ_JABFHI010000002.1"/>
</dbReference>
<keyword evidence="8" id="KW-0732">Signal</keyword>
<dbReference type="PIRSF" id="PIRSF001604">
    <property type="entry name" value="LigA"/>
    <property type="match status" value="1"/>
</dbReference>
<dbReference type="AlphaFoldDB" id="A0A7Y3TWH1"/>
<dbReference type="InterPro" id="IPR013839">
    <property type="entry name" value="DNAligase_adenylation"/>
</dbReference>
<dbReference type="PROSITE" id="PS01056">
    <property type="entry name" value="DNA_LIGASE_N2"/>
    <property type="match status" value="1"/>
</dbReference>
<dbReference type="InterPro" id="IPR013840">
    <property type="entry name" value="DNAligase_N"/>
</dbReference>
<reference evidence="10 11" key="2">
    <citation type="submission" date="2020-06" db="EMBL/GenBank/DDBJ databases">
        <title>Halomonas songnenensis sp. nov., a moderately halophilic bacterium isolated from saline and alkaline soils.</title>
        <authorList>
            <person name="Jiang J."/>
            <person name="Pan Y."/>
        </authorList>
    </citation>
    <scope>NUCLEOTIDE SEQUENCE [LARGE SCALE GENOMIC DNA]</scope>
    <source>
        <strain evidence="10 11">TBZ9</strain>
    </source>
</reference>
<sequence length="570" mass="63233">MCRHYYFIKYLLLAWMMLWSSVVQGADCPIKPAEALDADIRSLNQQISQWDDAYYQQGKSLVSDDIYDQAVATLEHWRRCMGASQPHRPEREAVTTHELLAHPYAQRGLEKRDNAGVQRWMQRRDDLWIQPKVDGVAITLEYLDGRLVKAISRGDGQHGQDWTPRVSQISAVPNRLPGAITAVLQGELYWRAGSDYIQSRDGHRQLRGKVAGAMAQEAPDAKTLARIGLFVWAWPNGPQTMEEHLARLTELGFDSAVYSHPVKDYSQAEQWRERWFDQPLPFATDGVVLKQALISTEALSLDDAPPAWALAWKYPAQQALATVRGIAFRVGRTGRITPLVHLQPVTLEGRRISRVSLGSLAQWQALDIRAGDKVAVTLGGLTIPQLARVVWTSPKRQSLWVPDGQDYHALSCLTLNEALPGCQDQLLARLVWLGETLEMKGIGEGTWKKLIKADVVTDLIGWLQLDEQALIAAPGIGAATANRLLAEFDAARKQPFANWLQALGAPPGSDQTQGDWASLAALSATQWQALPNVGPVRSRALDAFFTHSEIQRMAAALEKAGVEGFLNDSG</sequence>
<evidence type="ECO:0000313" key="10">
    <source>
        <dbReference type="EMBL" id="NOG31400.1"/>
    </source>
</evidence>
<dbReference type="NCBIfam" id="NF005987">
    <property type="entry name" value="PRK08097.1"/>
    <property type="match status" value="1"/>
</dbReference>
<evidence type="ECO:0000256" key="2">
    <source>
        <dbReference type="ARBA" id="ARBA00022705"/>
    </source>
</evidence>
<dbReference type="InterPro" id="IPR010994">
    <property type="entry name" value="RuvA_2-like"/>
</dbReference>
<keyword evidence="3 7" id="KW-0227">DNA damage</keyword>
<proteinExistence type="inferred from homology"/>
<feature type="domain" description="NAD-dependent DNA ligase N-terminal" evidence="9">
    <location>
        <begin position="35"/>
        <end position="438"/>
    </location>
</feature>
<evidence type="ECO:0000256" key="5">
    <source>
        <dbReference type="ARBA" id="ARBA00023204"/>
    </source>
</evidence>
<comment type="similarity">
    <text evidence="7">Belongs to the NAD-dependent DNA ligase family. LigB subfamily.</text>
</comment>
<reference evidence="10 11" key="1">
    <citation type="submission" date="2020-05" db="EMBL/GenBank/DDBJ databases">
        <authorList>
            <person name="Ruan W."/>
            <person name="Jeon C.O."/>
            <person name="Chun B.H."/>
        </authorList>
    </citation>
    <scope>NUCLEOTIDE SEQUENCE [LARGE SCALE GENOMIC DNA]</scope>
    <source>
        <strain evidence="10 11">TBZ9</strain>
    </source>
</reference>
<dbReference type="GO" id="GO:0006281">
    <property type="term" value="P:DNA repair"/>
    <property type="evidence" value="ECO:0007669"/>
    <property type="project" value="UniProtKB-KW"/>
</dbReference>
<evidence type="ECO:0000256" key="3">
    <source>
        <dbReference type="ARBA" id="ARBA00022763"/>
    </source>
</evidence>